<evidence type="ECO:0000313" key="2">
    <source>
        <dbReference type="Proteomes" id="UP000492820"/>
    </source>
</evidence>
<proteinExistence type="predicted"/>
<evidence type="ECO:0000313" key="3">
    <source>
        <dbReference type="WBParaSite" id="EgrG_001137500"/>
    </source>
</evidence>
<dbReference type="EMBL" id="LK028581">
    <property type="protein sequence ID" value="CDS20680.1"/>
    <property type="molecule type" value="Genomic_DNA"/>
</dbReference>
<dbReference type="Proteomes" id="UP000492820">
    <property type="component" value="Unassembled WGS sequence"/>
</dbReference>
<organism evidence="1">
    <name type="scientific">Echinococcus granulosus</name>
    <name type="common">Hydatid tapeworm</name>
    <dbReference type="NCBI Taxonomy" id="6210"/>
    <lineage>
        <taxon>Eukaryota</taxon>
        <taxon>Metazoa</taxon>
        <taxon>Spiralia</taxon>
        <taxon>Lophotrochozoa</taxon>
        <taxon>Platyhelminthes</taxon>
        <taxon>Cestoda</taxon>
        <taxon>Eucestoda</taxon>
        <taxon>Cyclophyllidea</taxon>
        <taxon>Taeniidae</taxon>
        <taxon>Echinococcus</taxon>
        <taxon>Echinococcus granulosus group</taxon>
    </lineage>
</organism>
<dbReference type="WBParaSite" id="EgrG_001137500">
    <property type="protein sequence ID" value="EgrG_001137500"/>
    <property type="gene ID" value="EgrG_001137500"/>
</dbReference>
<dbReference type="AlphaFoldDB" id="A0A068WLN6"/>
<reference evidence="3" key="3">
    <citation type="submission" date="2020-10" db="UniProtKB">
        <authorList>
            <consortium name="WormBaseParasite"/>
        </authorList>
    </citation>
    <scope>IDENTIFICATION</scope>
</reference>
<sequence length="84" mass="9329">MPRAVLPAVRLLCDACLRQGTRNVYRLPFRPEINHGNVRACSYCPTPGCCESFGCAGYCLNANWFNVSGNNRGFNNMAPMNNQN</sequence>
<protein>
    <submittedName>
        <fullName evidence="1 3">Gonadotropin beta subunit</fullName>
    </submittedName>
</protein>
<reference evidence="1" key="2">
    <citation type="submission" date="2014-06" db="EMBL/GenBank/DDBJ databases">
        <authorList>
            <person name="Aslett M."/>
        </authorList>
    </citation>
    <scope>NUCLEOTIDE SEQUENCE</scope>
</reference>
<evidence type="ECO:0000313" key="1">
    <source>
        <dbReference type="EMBL" id="CDS20680.1"/>
    </source>
</evidence>
<gene>
    <name evidence="1" type="ORF">EgrG_001137500</name>
</gene>
<name>A0A068WLN6_ECHGR</name>
<reference evidence="1 2" key="1">
    <citation type="journal article" date="2013" name="Nature">
        <title>The genomes of four tapeworm species reveal adaptations to parasitism.</title>
        <authorList>
            <person name="Tsai I.J."/>
            <person name="Zarowiecki M."/>
            <person name="Holroyd N."/>
            <person name="Garciarrubio A."/>
            <person name="Sanchez-Flores A."/>
            <person name="Brooks K.L."/>
            <person name="Tracey A."/>
            <person name="Bobes R.J."/>
            <person name="Fragoso G."/>
            <person name="Sciutto E."/>
            <person name="Aslett M."/>
            <person name="Beasley H."/>
            <person name="Bennett H.M."/>
            <person name="Cai J."/>
            <person name="Camicia F."/>
            <person name="Clark R."/>
            <person name="Cucher M."/>
            <person name="De Silva N."/>
            <person name="Day T.A."/>
            <person name="Deplazes P."/>
            <person name="Estrada K."/>
            <person name="Fernandez C."/>
            <person name="Holland P.W."/>
            <person name="Hou J."/>
            <person name="Hu S."/>
            <person name="Huckvale T."/>
            <person name="Hung S.S."/>
            <person name="Kamenetzky L."/>
            <person name="Keane J.A."/>
            <person name="Kiss F."/>
            <person name="Koziol U."/>
            <person name="Lambert O."/>
            <person name="Liu K."/>
            <person name="Luo X."/>
            <person name="Luo Y."/>
            <person name="Macchiaroli N."/>
            <person name="Nichol S."/>
            <person name="Paps J."/>
            <person name="Parkinson J."/>
            <person name="Pouchkina-Stantcheva N."/>
            <person name="Riddiford N."/>
            <person name="Rosenzvit M."/>
            <person name="Salinas G."/>
            <person name="Wasmuth J.D."/>
            <person name="Zamanian M."/>
            <person name="Zheng Y."/>
            <person name="Cai X."/>
            <person name="Soberon X."/>
            <person name="Olson P.D."/>
            <person name="Laclette J.P."/>
            <person name="Brehm K."/>
            <person name="Berriman M."/>
            <person name="Garciarrubio A."/>
            <person name="Bobes R.J."/>
            <person name="Fragoso G."/>
            <person name="Sanchez-Flores A."/>
            <person name="Estrada K."/>
            <person name="Cevallos M.A."/>
            <person name="Morett E."/>
            <person name="Gonzalez V."/>
            <person name="Portillo T."/>
            <person name="Ochoa-Leyva A."/>
            <person name="Jose M.V."/>
            <person name="Sciutto E."/>
            <person name="Landa A."/>
            <person name="Jimenez L."/>
            <person name="Valdes V."/>
            <person name="Carrero J.C."/>
            <person name="Larralde C."/>
            <person name="Morales-Montor J."/>
            <person name="Limon-Lason J."/>
            <person name="Soberon X."/>
            <person name="Laclette J.P."/>
        </authorList>
    </citation>
    <scope>NUCLEOTIDE SEQUENCE [LARGE SCALE GENOMIC DNA]</scope>
</reference>
<accession>A0A068WLN6</accession>